<evidence type="ECO:0000256" key="1">
    <source>
        <dbReference type="SAM" id="Phobius"/>
    </source>
</evidence>
<name>A0A4C2A151_EUMVA</name>
<feature type="transmembrane region" description="Helical" evidence="1">
    <location>
        <begin position="69"/>
        <end position="89"/>
    </location>
</feature>
<keyword evidence="1" id="KW-0812">Transmembrane</keyword>
<gene>
    <name evidence="2" type="ORF">EVAR_100449_1</name>
</gene>
<keyword evidence="1" id="KW-1133">Transmembrane helix</keyword>
<reference evidence="2 3" key="1">
    <citation type="journal article" date="2019" name="Commun. Biol.">
        <title>The bagworm genome reveals a unique fibroin gene that provides high tensile strength.</title>
        <authorList>
            <person name="Kono N."/>
            <person name="Nakamura H."/>
            <person name="Ohtoshi R."/>
            <person name="Tomita M."/>
            <person name="Numata K."/>
            <person name="Arakawa K."/>
        </authorList>
    </citation>
    <scope>NUCLEOTIDE SEQUENCE [LARGE SCALE GENOMIC DNA]</scope>
</reference>
<proteinExistence type="predicted"/>
<evidence type="ECO:0000313" key="3">
    <source>
        <dbReference type="Proteomes" id="UP000299102"/>
    </source>
</evidence>
<comment type="caution">
    <text evidence="2">The sequence shown here is derived from an EMBL/GenBank/DDBJ whole genome shotgun (WGS) entry which is preliminary data.</text>
</comment>
<protein>
    <submittedName>
        <fullName evidence="2">Uncharacterized protein</fullName>
    </submittedName>
</protein>
<dbReference type="EMBL" id="BGZK01002291">
    <property type="protein sequence ID" value="GBP92627.1"/>
    <property type="molecule type" value="Genomic_DNA"/>
</dbReference>
<sequence>MGVIRPRGSRAPSGIAGYQRRVRHTLISLSLFLVVCGCAYCVQAAWRSLESYSSSTYRLFQSFDFKPPAPAQLNFGLLTTVVTAATYAMTAQRAAPQGTQMRRFVLTNIKADRSVRSWLEPEQAPPTRRRDDDYSVECVWETFRDVRVTVSLQPQ</sequence>
<evidence type="ECO:0000313" key="2">
    <source>
        <dbReference type="EMBL" id="GBP92627.1"/>
    </source>
</evidence>
<dbReference type="Proteomes" id="UP000299102">
    <property type="component" value="Unassembled WGS sequence"/>
</dbReference>
<keyword evidence="3" id="KW-1185">Reference proteome</keyword>
<organism evidence="2 3">
    <name type="scientific">Eumeta variegata</name>
    <name type="common">Bagworm moth</name>
    <name type="synonym">Eumeta japonica</name>
    <dbReference type="NCBI Taxonomy" id="151549"/>
    <lineage>
        <taxon>Eukaryota</taxon>
        <taxon>Metazoa</taxon>
        <taxon>Ecdysozoa</taxon>
        <taxon>Arthropoda</taxon>
        <taxon>Hexapoda</taxon>
        <taxon>Insecta</taxon>
        <taxon>Pterygota</taxon>
        <taxon>Neoptera</taxon>
        <taxon>Endopterygota</taxon>
        <taxon>Lepidoptera</taxon>
        <taxon>Glossata</taxon>
        <taxon>Ditrysia</taxon>
        <taxon>Tineoidea</taxon>
        <taxon>Psychidae</taxon>
        <taxon>Oiketicinae</taxon>
        <taxon>Eumeta</taxon>
    </lineage>
</organism>
<dbReference type="AlphaFoldDB" id="A0A4C2A151"/>
<feature type="transmembrane region" description="Helical" evidence="1">
    <location>
        <begin position="26"/>
        <end position="49"/>
    </location>
</feature>
<keyword evidence="1" id="KW-0472">Membrane</keyword>
<accession>A0A4C2A151</accession>